<comment type="similarity">
    <text evidence="2">Belongs to the peptidase S54 family.</text>
</comment>
<feature type="transmembrane region" description="Helical" evidence="7">
    <location>
        <begin position="47"/>
        <end position="68"/>
    </location>
</feature>
<organism evidence="9 10">
    <name type="scientific">Flavobacterium turcicum</name>
    <dbReference type="NCBI Taxonomy" id="2764718"/>
    <lineage>
        <taxon>Bacteria</taxon>
        <taxon>Pseudomonadati</taxon>
        <taxon>Bacteroidota</taxon>
        <taxon>Flavobacteriia</taxon>
        <taxon>Flavobacteriales</taxon>
        <taxon>Flavobacteriaceae</taxon>
        <taxon>Flavobacterium</taxon>
    </lineage>
</organism>
<feature type="transmembrane region" description="Helical" evidence="7">
    <location>
        <begin position="6"/>
        <end position="26"/>
    </location>
</feature>
<keyword evidence="6 7" id="KW-0472">Membrane</keyword>
<dbReference type="GO" id="GO:0006508">
    <property type="term" value="P:proteolysis"/>
    <property type="evidence" value="ECO:0007669"/>
    <property type="project" value="UniProtKB-KW"/>
</dbReference>
<keyword evidence="9" id="KW-0645">Protease</keyword>
<name>A0ABR7JIG8_9FLAO</name>
<comment type="caution">
    <text evidence="9">The sequence shown here is derived from an EMBL/GenBank/DDBJ whole genome shotgun (WGS) entry which is preliminary data.</text>
</comment>
<dbReference type="Gene3D" id="1.20.1540.10">
    <property type="entry name" value="Rhomboid-like"/>
    <property type="match status" value="1"/>
</dbReference>
<evidence type="ECO:0000256" key="3">
    <source>
        <dbReference type="ARBA" id="ARBA00022692"/>
    </source>
</evidence>
<dbReference type="PANTHER" id="PTHR43731:SF14">
    <property type="entry name" value="PRESENILIN-ASSOCIATED RHOMBOID-LIKE PROTEIN, MITOCHONDRIAL"/>
    <property type="match status" value="1"/>
</dbReference>
<reference evidence="9 10" key="1">
    <citation type="submission" date="2020-08" db="EMBL/GenBank/DDBJ databases">
        <title>Description of novel Flavobacterium F-400 isolate.</title>
        <authorList>
            <person name="Saticioglu I."/>
            <person name="Duman M."/>
            <person name="Altun S."/>
        </authorList>
    </citation>
    <scope>NUCLEOTIDE SEQUENCE [LARGE SCALE GENOMIC DNA]</scope>
    <source>
        <strain evidence="9 10">F-400</strain>
    </source>
</reference>
<evidence type="ECO:0000256" key="6">
    <source>
        <dbReference type="ARBA" id="ARBA00023136"/>
    </source>
</evidence>
<keyword evidence="5 7" id="KW-1133">Transmembrane helix</keyword>
<accession>A0ABR7JIG8</accession>
<dbReference type="InterPro" id="IPR035952">
    <property type="entry name" value="Rhomboid-like_sf"/>
</dbReference>
<evidence type="ECO:0000313" key="9">
    <source>
        <dbReference type="EMBL" id="MBC5864252.1"/>
    </source>
</evidence>
<gene>
    <name evidence="9" type="ORF">H8R26_12545</name>
</gene>
<feature type="transmembrane region" description="Helical" evidence="7">
    <location>
        <begin position="105"/>
        <end position="124"/>
    </location>
</feature>
<dbReference type="GO" id="GO:0008233">
    <property type="term" value="F:peptidase activity"/>
    <property type="evidence" value="ECO:0007669"/>
    <property type="project" value="UniProtKB-KW"/>
</dbReference>
<evidence type="ECO:0000256" key="1">
    <source>
        <dbReference type="ARBA" id="ARBA00004141"/>
    </source>
</evidence>
<evidence type="ECO:0000256" key="5">
    <source>
        <dbReference type="ARBA" id="ARBA00022989"/>
    </source>
</evidence>
<evidence type="ECO:0000256" key="2">
    <source>
        <dbReference type="ARBA" id="ARBA00009045"/>
    </source>
</evidence>
<dbReference type="PANTHER" id="PTHR43731">
    <property type="entry name" value="RHOMBOID PROTEASE"/>
    <property type="match status" value="1"/>
</dbReference>
<feature type="domain" description="Peptidase S54 rhomboid" evidence="8">
    <location>
        <begin position="39"/>
        <end position="180"/>
    </location>
</feature>
<evidence type="ECO:0000313" key="10">
    <source>
        <dbReference type="Proteomes" id="UP000621670"/>
    </source>
</evidence>
<evidence type="ECO:0000256" key="7">
    <source>
        <dbReference type="SAM" id="Phobius"/>
    </source>
</evidence>
<sequence length="212" mass="23536">MNSALIAIIVINVLFSYKGFNDLSFFRKYEFHIGSIKAGEQIRMISSGFLHVDMLHLIFNMMTLWFFAPVVLGYLGNFSFVLIYLGSLIFGNLLSLLFHKNDYSYRAVGASGAVTGVLYSAILLQPDMMLGLFFIVPIPAYLFGILYLLYSIYGMRAKNDNIGHTAHFGGAIGGYAITLLKEPSLLVNNITMVVLLAIPIVILFIMAKLGKL</sequence>
<keyword evidence="10" id="KW-1185">Reference proteome</keyword>
<dbReference type="Pfam" id="PF01694">
    <property type="entry name" value="Rhomboid"/>
    <property type="match status" value="1"/>
</dbReference>
<protein>
    <submittedName>
        <fullName evidence="9">Rhomboid family intramembrane serine protease</fullName>
    </submittedName>
</protein>
<evidence type="ECO:0000259" key="8">
    <source>
        <dbReference type="Pfam" id="PF01694"/>
    </source>
</evidence>
<keyword evidence="4" id="KW-0378">Hydrolase</keyword>
<feature type="transmembrane region" description="Helical" evidence="7">
    <location>
        <begin position="186"/>
        <end position="207"/>
    </location>
</feature>
<dbReference type="SUPFAM" id="SSF144091">
    <property type="entry name" value="Rhomboid-like"/>
    <property type="match status" value="1"/>
</dbReference>
<dbReference type="RefSeq" id="WP_166137823.1">
    <property type="nucleotide sequence ID" value="NZ_JAAOBY010000007.1"/>
</dbReference>
<keyword evidence="3 7" id="KW-0812">Transmembrane</keyword>
<comment type="subcellular location">
    <subcellularLocation>
        <location evidence="1">Membrane</location>
        <topology evidence="1">Multi-pass membrane protein</topology>
    </subcellularLocation>
</comment>
<dbReference type="Proteomes" id="UP000621670">
    <property type="component" value="Unassembled WGS sequence"/>
</dbReference>
<feature type="transmembrane region" description="Helical" evidence="7">
    <location>
        <begin position="74"/>
        <end position="98"/>
    </location>
</feature>
<dbReference type="InterPro" id="IPR022764">
    <property type="entry name" value="Peptidase_S54_rhomboid_dom"/>
</dbReference>
<evidence type="ECO:0000256" key="4">
    <source>
        <dbReference type="ARBA" id="ARBA00022801"/>
    </source>
</evidence>
<proteinExistence type="inferred from homology"/>
<feature type="transmembrane region" description="Helical" evidence="7">
    <location>
        <begin position="130"/>
        <end position="150"/>
    </location>
</feature>
<dbReference type="EMBL" id="JACRUM010000008">
    <property type="protein sequence ID" value="MBC5864252.1"/>
    <property type="molecule type" value="Genomic_DNA"/>
</dbReference>
<dbReference type="InterPro" id="IPR050925">
    <property type="entry name" value="Rhomboid_protease_S54"/>
</dbReference>